<comment type="caution">
    <text evidence="1">The sequence shown here is derived from an EMBL/GenBank/DDBJ whole genome shotgun (WGS) entry which is preliminary data.</text>
</comment>
<reference evidence="1 2" key="1">
    <citation type="submission" date="2023-12" db="EMBL/GenBank/DDBJ databases">
        <title>Novel species of the genus Arcicella isolated from rivers.</title>
        <authorList>
            <person name="Lu H."/>
        </authorList>
    </citation>
    <scope>NUCLEOTIDE SEQUENCE [LARGE SCALE GENOMIC DNA]</scope>
    <source>
        <strain evidence="1 2">DC25W</strain>
    </source>
</reference>
<proteinExistence type="predicted"/>
<keyword evidence="2" id="KW-1185">Reference proteome</keyword>
<gene>
    <name evidence="1" type="ORF">VB798_13710</name>
</gene>
<sequence length="368" mass="42290">MLKKNKGLLIILVLICYQGATQSIRTILVADSKHPDLGKTYERNLFMMDSVFREIAKNIHYDYLPIAVHSHDFTEKDLDREILHLPINTDDIIVFYYTGRGISSSQPTDLFPNILIRDKYLSIENIHQKLSNKGVKLNISLVDCNNQLTPRQTLIIEKPLVTRSIFVENDILRKLFKESTGNILISSSKKNEKAFSSAHNGTYYTIACLEALSQAENNNIHITWDSLLKDAELRLQEKLAQDNKANLQHSQWKITADIKEPITPTPHTPTVSFNDTNLFLNTLADEKLKYEKREKLMVTQMKKLFNIDAEANEYINVIENNMSAIPIEDFLNKILINANLIKQINVVENLSTFSQDGRYQIITIQEIR</sequence>
<dbReference type="EMBL" id="JAYGIM010000010">
    <property type="protein sequence ID" value="MEA5427640.1"/>
    <property type="molecule type" value="Genomic_DNA"/>
</dbReference>
<accession>A0ABU5SK11</accession>
<name>A0ABU5SK11_9BACT</name>
<dbReference type="Proteomes" id="UP001302222">
    <property type="component" value="Unassembled WGS sequence"/>
</dbReference>
<evidence type="ECO:0008006" key="3">
    <source>
        <dbReference type="Google" id="ProtNLM"/>
    </source>
</evidence>
<organism evidence="1 2">
    <name type="scientific">Arcicella lustrica</name>
    <dbReference type="NCBI Taxonomy" id="2984196"/>
    <lineage>
        <taxon>Bacteria</taxon>
        <taxon>Pseudomonadati</taxon>
        <taxon>Bacteroidota</taxon>
        <taxon>Cytophagia</taxon>
        <taxon>Cytophagales</taxon>
        <taxon>Flectobacillaceae</taxon>
        <taxon>Arcicella</taxon>
    </lineage>
</organism>
<dbReference type="RefSeq" id="WP_323259228.1">
    <property type="nucleotide sequence ID" value="NZ_JAYGIM010000010.1"/>
</dbReference>
<protein>
    <recommendedName>
        <fullName evidence="3">Caspase domain-containing protein</fullName>
    </recommendedName>
</protein>
<evidence type="ECO:0000313" key="2">
    <source>
        <dbReference type="Proteomes" id="UP001302222"/>
    </source>
</evidence>
<evidence type="ECO:0000313" key="1">
    <source>
        <dbReference type="EMBL" id="MEA5427640.1"/>
    </source>
</evidence>